<sequence length="858" mass="97748">MMDMGTQTKGPRIKTKEREMLRTVQSKMDRRLSRAGLAVKSLCNSKKVVNILSKYGHCCSYTTLEELETELTFSTVNSAHICPEDILRRPDLNTGVAFDNFDRFVETLNGKDTLHDTVGIIFQDIVQNPDPVSVESSSPSVHENSTIDEIERGSSPELSATTTKTKNRKRRAFEEVTFEMQPFTKKLKITTWNQLEISELNKAPDNWSMSKQLDVTWMLLHKYKITDVPMWVGFHSKILIDDSRVQKVSYLTPINESPTNNSTVLKTLELSQEIANECQAPYIQITYDLAIARTSYCIQAQESPRFDNVFIHLGAFHIEMAFFKAVGTFIEDCGLSNIMTECELIANGSVSGFIGGKNYNRCKRLHSLVALAVQQLHFEAFLEDKQLTVGESVLEYLTTFLAHKDVSPQVQHTETQSLIQSYEEYTEDTLDGKHGKTAQFYAMYIDFINLYHLFIKSIRLGDLDLYLYTIAKIVSFFFYYNQPNYSRWLVYYINLLQHVDNTHPGLRTEMAKGSFGIRRTIKPFSRIPVDLTLEQTINGDAARRLTGIVNLTNSIAARQRWAKNHGARTRIISHVLTRAGLNRNYHDIAADLHPDRMKKQHIQIEAFSKSVLQTINPFSPSIDKDQLFNISTGQAATLDITNCLLKTVSGGTFLRDQFIIECNLNSDRFHQPIKKNTVLTFASLKKKRKMKIGGKVHEVKLQRDLFGRLLALSLDTTIDLEKVLCFPITPMPLSLCHIDGSLNKTNKSVLIHELEKQVEDAEQPPSQIDLVIVDGFFFLNTFKEMPRSFGGVSKKILQCLINNTASKVAIVFDRYFTPSIKDYEHSLRGSVDDKEFHISGPQQTRTADFTKDLKKFKV</sequence>
<reference evidence="1 2" key="1">
    <citation type="journal article" date="2022" name="Genome Biol. Evol.">
        <title>The Spruce Budworm Genome: Reconstructing the Evolutionary History of Antifreeze Proteins.</title>
        <authorList>
            <person name="Beliveau C."/>
            <person name="Gagne P."/>
            <person name="Picq S."/>
            <person name="Vernygora O."/>
            <person name="Keeling C.I."/>
            <person name="Pinkney K."/>
            <person name="Doucet D."/>
            <person name="Wen F."/>
            <person name="Johnston J.S."/>
            <person name="Maaroufi H."/>
            <person name="Boyle B."/>
            <person name="Laroche J."/>
            <person name="Dewar K."/>
            <person name="Juretic N."/>
            <person name="Blackburn G."/>
            <person name="Nisole A."/>
            <person name="Brunet B."/>
            <person name="Brandao M."/>
            <person name="Lumley L."/>
            <person name="Duan J."/>
            <person name="Quan G."/>
            <person name="Lucarotti C.J."/>
            <person name="Roe A.D."/>
            <person name="Sperling F.A.H."/>
            <person name="Levesque R.C."/>
            <person name="Cusson M."/>
        </authorList>
    </citation>
    <scope>NUCLEOTIDE SEQUENCE [LARGE SCALE GENOMIC DNA]</scope>
    <source>
        <strain evidence="1">Glfc:IPQL:Cfum</strain>
    </source>
</reference>
<dbReference type="Proteomes" id="UP001064048">
    <property type="component" value="Chromosome 4"/>
</dbReference>
<dbReference type="EMBL" id="CM046104">
    <property type="protein sequence ID" value="KAI8424286.1"/>
    <property type="molecule type" value="Genomic_DNA"/>
</dbReference>
<keyword evidence="2" id="KW-1185">Reference proteome</keyword>
<accession>A0ACC0JJD4</accession>
<organism evidence="1 2">
    <name type="scientific">Choristoneura fumiferana</name>
    <name type="common">Spruce budworm moth</name>
    <name type="synonym">Archips fumiferana</name>
    <dbReference type="NCBI Taxonomy" id="7141"/>
    <lineage>
        <taxon>Eukaryota</taxon>
        <taxon>Metazoa</taxon>
        <taxon>Ecdysozoa</taxon>
        <taxon>Arthropoda</taxon>
        <taxon>Hexapoda</taxon>
        <taxon>Insecta</taxon>
        <taxon>Pterygota</taxon>
        <taxon>Neoptera</taxon>
        <taxon>Endopterygota</taxon>
        <taxon>Lepidoptera</taxon>
        <taxon>Glossata</taxon>
        <taxon>Ditrysia</taxon>
        <taxon>Tortricoidea</taxon>
        <taxon>Tortricidae</taxon>
        <taxon>Tortricinae</taxon>
        <taxon>Choristoneura</taxon>
    </lineage>
</organism>
<gene>
    <name evidence="1" type="ORF">MSG28_002836</name>
</gene>
<evidence type="ECO:0000313" key="1">
    <source>
        <dbReference type="EMBL" id="KAI8424286.1"/>
    </source>
</evidence>
<protein>
    <submittedName>
        <fullName evidence="1">Uncharacterized protein</fullName>
    </submittedName>
</protein>
<evidence type="ECO:0000313" key="2">
    <source>
        <dbReference type="Proteomes" id="UP001064048"/>
    </source>
</evidence>
<comment type="caution">
    <text evidence="1">The sequence shown here is derived from an EMBL/GenBank/DDBJ whole genome shotgun (WGS) entry which is preliminary data.</text>
</comment>
<name>A0ACC0JJD4_CHOFU</name>
<proteinExistence type="predicted"/>